<dbReference type="InterPro" id="IPR035992">
    <property type="entry name" value="Ricin_B-like_lectins"/>
</dbReference>
<proteinExistence type="predicted"/>
<reference evidence="3" key="2">
    <citation type="submission" date="2024-02" db="EMBL/GenBank/DDBJ databases">
        <title>Comparative genomics of Cryptococcus and Kwoniella reveals pathogenesis evolution and contrasting modes of karyotype evolution via chromosome fusion or intercentromeric recombination.</title>
        <authorList>
            <person name="Coelho M.A."/>
            <person name="David-Palma M."/>
            <person name="Shea T."/>
            <person name="Bowers K."/>
            <person name="McGinley-Smith S."/>
            <person name="Mohammad A.W."/>
            <person name="Gnirke A."/>
            <person name="Yurkov A.M."/>
            <person name="Nowrousian M."/>
            <person name="Sun S."/>
            <person name="Cuomo C.A."/>
            <person name="Heitman J."/>
        </authorList>
    </citation>
    <scope>NUCLEOTIDE SEQUENCE</scope>
    <source>
        <strain evidence="3">CBS 10737</strain>
    </source>
</reference>
<dbReference type="EMBL" id="CP144520">
    <property type="protein sequence ID" value="WWC68224.1"/>
    <property type="molecule type" value="Genomic_DNA"/>
</dbReference>
<keyword evidence="4" id="KW-1185">Reference proteome</keyword>
<dbReference type="PROSITE" id="PS50231">
    <property type="entry name" value="RICIN_B_LECTIN"/>
    <property type="match status" value="2"/>
</dbReference>
<evidence type="ECO:0000256" key="1">
    <source>
        <dbReference type="SAM" id="SignalP"/>
    </source>
</evidence>
<dbReference type="InterPro" id="IPR000772">
    <property type="entry name" value="Ricin_B_lectin"/>
</dbReference>
<evidence type="ECO:0000313" key="4">
    <source>
        <dbReference type="Proteomes" id="UP000094020"/>
    </source>
</evidence>
<dbReference type="GeneID" id="30175128"/>
<dbReference type="KEGG" id="kpin:30175128"/>
<keyword evidence="1" id="KW-0732">Signal</keyword>
<dbReference type="Gene3D" id="2.80.10.50">
    <property type="match status" value="2"/>
</dbReference>
<dbReference type="AlphaFoldDB" id="A0AAJ8MNN6"/>
<evidence type="ECO:0000259" key="2">
    <source>
        <dbReference type="Pfam" id="PF00652"/>
    </source>
</evidence>
<dbReference type="SUPFAM" id="SSF50370">
    <property type="entry name" value="Ricin B-like lectins"/>
    <property type="match status" value="2"/>
</dbReference>
<sequence>MLFCIYSCFLLAFTTAFAAPIIIDKRYTAIRIKSFRNEECLHPLGQKSSWGEGTNLGTTSCNQAALWKANPGSESITLYDTNLALDAGTGLNSSEQVTLERNSPGEFQQTWYWTEDDRLAITGGKQCIDQGNEQEGTQTWDCITGNTNQIWTLLTPTPEYPDFDPPFGTVYDDPPNGGKRLHPYRGPDLSLTLDGGYQMEGRSAVIAYSQPNVSLHSQAQLLNLTIGTSQLISSAINPNTCLDASYSPHNGAIVLFKECNEAAMWVWNVKKVKMLDYNLCLDVREESSQLNEIIKQLQVWENWLCSTLEVM</sequence>
<name>A0AAJ8MNN6_9TREE</name>
<feature type="chain" id="PRO_5042525218" description="Ricin B lectin domain-containing protein" evidence="1">
    <location>
        <begin position="19"/>
        <end position="311"/>
    </location>
</feature>
<organism evidence="3 4">
    <name type="scientific">Kwoniella pini CBS 10737</name>
    <dbReference type="NCBI Taxonomy" id="1296096"/>
    <lineage>
        <taxon>Eukaryota</taxon>
        <taxon>Fungi</taxon>
        <taxon>Dikarya</taxon>
        <taxon>Basidiomycota</taxon>
        <taxon>Agaricomycotina</taxon>
        <taxon>Tremellomycetes</taxon>
        <taxon>Tremellales</taxon>
        <taxon>Cryptococcaceae</taxon>
        <taxon>Kwoniella</taxon>
    </lineage>
</organism>
<dbReference type="Proteomes" id="UP000094020">
    <property type="component" value="Chromosome 2"/>
</dbReference>
<feature type="domain" description="Ricin B lectin" evidence="2">
    <location>
        <begin position="30"/>
        <end position="151"/>
    </location>
</feature>
<gene>
    <name evidence="3" type="ORF">I206_102147</name>
</gene>
<evidence type="ECO:0000313" key="3">
    <source>
        <dbReference type="EMBL" id="WWC68224.1"/>
    </source>
</evidence>
<dbReference type="Pfam" id="PF00652">
    <property type="entry name" value="Ricin_B_lectin"/>
    <property type="match status" value="1"/>
</dbReference>
<protein>
    <recommendedName>
        <fullName evidence="2">Ricin B lectin domain-containing protein</fullName>
    </recommendedName>
</protein>
<feature type="signal peptide" evidence="1">
    <location>
        <begin position="1"/>
        <end position="18"/>
    </location>
</feature>
<dbReference type="RefSeq" id="XP_070058614.1">
    <property type="nucleotide sequence ID" value="XM_070202513.1"/>
</dbReference>
<accession>A0AAJ8MNN6</accession>
<reference evidence="3" key="1">
    <citation type="submission" date="2013-07" db="EMBL/GenBank/DDBJ databases">
        <authorList>
            <consortium name="The Broad Institute Genome Sequencing Platform"/>
            <person name="Cuomo C."/>
            <person name="Litvintseva A."/>
            <person name="Chen Y."/>
            <person name="Heitman J."/>
            <person name="Sun S."/>
            <person name="Springer D."/>
            <person name="Dromer F."/>
            <person name="Young S.K."/>
            <person name="Zeng Q."/>
            <person name="Gargeya S."/>
            <person name="Fitzgerald M."/>
            <person name="Abouelleil A."/>
            <person name="Alvarado L."/>
            <person name="Berlin A.M."/>
            <person name="Chapman S.B."/>
            <person name="Dewar J."/>
            <person name="Goldberg J."/>
            <person name="Griggs A."/>
            <person name="Gujja S."/>
            <person name="Hansen M."/>
            <person name="Howarth C."/>
            <person name="Imamovic A."/>
            <person name="Larimer J."/>
            <person name="McCowan C."/>
            <person name="Murphy C."/>
            <person name="Pearson M."/>
            <person name="Priest M."/>
            <person name="Roberts A."/>
            <person name="Saif S."/>
            <person name="Shea T."/>
            <person name="Sykes S."/>
            <person name="Wortman J."/>
            <person name="Nusbaum C."/>
            <person name="Birren B."/>
        </authorList>
    </citation>
    <scope>NUCLEOTIDE SEQUENCE</scope>
    <source>
        <strain evidence="3">CBS 10737</strain>
    </source>
</reference>